<evidence type="ECO:0000256" key="1">
    <source>
        <dbReference type="ARBA" id="ARBA00022962"/>
    </source>
</evidence>
<comment type="caution">
    <text evidence="4">The sequence shown here is derived from an EMBL/GenBank/DDBJ whole genome shotgun (WGS) entry which is preliminary data.</text>
</comment>
<keyword evidence="1 2" id="KW-0315">Glutamine amidotransferase</keyword>
<protein>
    <recommendedName>
        <fullName evidence="2">Lipid II isoglutaminyl synthase (glutamine-hydrolyzing) subunit GatD</fullName>
        <ecNumber evidence="2">6.3.5.13</ecNumber>
    </recommendedName>
    <alternativeName>
        <fullName evidence="2">Lipid II isoglutaminyl synthase glutaminase subunit</fullName>
        <ecNumber evidence="2">3.5.1.2</ecNumber>
    </alternativeName>
</protein>
<keyword evidence="2" id="KW-0573">Peptidoglycan synthesis</keyword>
<dbReference type="Pfam" id="PF07685">
    <property type="entry name" value="GATase_3"/>
    <property type="match status" value="1"/>
</dbReference>
<dbReference type="GO" id="GO:0071555">
    <property type="term" value="P:cell wall organization"/>
    <property type="evidence" value="ECO:0007669"/>
    <property type="project" value="UniProtKB-KW"/>
</dbReference>
<dbReference type="OrthoDB" id="9782045at2"/>
<dbReference type="GO" id="GO:0140282">
    <property type="term" value="F:carbon-nitrogen ligase activity on lipid II"/>
    <property type="evidence" value="ECO:0007669"/>
    <property type="project" value="UniProtKB-UniRule"/>
</dbReference>
<comment type="catalytic activity">
    <reaction evidence="2">
        <text>L-glutamine + H2O = L-glutamate + NH4(+)</text>
        <dbReference type="Rhea" id="RHEA:15889"/>
        <dbReference type="ChEBI" id="CHEBI:15377"/>
        <dbReference type="ChEBI" id="CHEBI:28938"/>
        <dbReference type="ChEBI" id="CHEBI:29985"/>
        <dbReference type="ChEBI" id="CHEBI:58359"/>
        <dbReference type="EC" id="3.5.1.2"/>
    </reaction>
</comment>
<evidence type="ECO:0000313" key="4">
    <source>
        <dbReference type="EMBL" id="GCF95129.1"/>
    </source>
</evidence>
<dbReference type="HAMAP" id="MF_02213">
    <property type="entry name" value="Lipid_II_synth_GatD"/>
    <property type="match status" value="1"/>
</dbReference>
<reference evidence="5" key="1">
    <citation type="submission" date="2019-02" db="EMBL/GenBank/DDBJ databases">
        <title>Draft genome sequence of Enterococcus sp. Gos25-1.</title>
        <authorList>
            <person name="Tanaka N."/>
            <person name="Shiwa Y."/>
            <person name="Fujita N."/>
        </authorList>
    </citation>
    <scope>NUCLEOTIDE SEQUENCE [LARGE SCALE GENOMIC DNA]</scope>
    <source>
        <strain evidence="5">Gos25-1</strain>
    </source>
</reference>
<feature type="domain" description="CobB/CobQ-like glutamine amidotransferase" evidence="3">
    <location>
        <begin position="14"/>
        <end position="208"/>
    </location>
</feature>
<feature type="binding site" evidence="2">
    <location>
        <position position="137"/>
    </location>
    <ligand>
        <name>substrate</name>
    </ligand>
</feature>
<dbReference type="Gene3D" id="3.40.50.880">
    <property type="match status" value="1"/>
</dbReference>
<comment type="subunit">
    <text evidence="2">Forms a heterodimer with MurT.</text>
</comment>
<dbReference type="Proteomes" id="UP000290567">
    <property type="component" value="Unassembled WGS sequence"/>
</dbReference>
<dbReference type="InterPro" id="IPR029062">
    <property type="entry name" value="Class_I_gatase-like"/>
</dbReference>
<dbReference type="GO" id="GO:0009236">
    <property type="term" value="P:cobalamin biosynthetic process"/>
    <property type="evidence" value="ECO:0007669"/>
    <property type="project" value="InterPro"/>
</dbReference>
<dbReference type="InterPro" id="IPR043702">
    <property type="entry name" value="Lipid_II_synth_GatD"/>
</dbReference>
<dbReference type="EC" id="6.3.5.13" evidence="2"/>
<organism evidence="4 5">
    <name type="scientific">Enterococcus florum</name>
    <dbReference type="NCBI Taxonomy" id="2480627"/>
    <lineage>
        <taxon>Bacteria</taxon>
        <taxon>Bacillati</taxon>
        <taxon>Bacillota</taxon>
        <taxon>Bacilli</taxon>
        <taxon>Lactobacillales</taxon>
        <taxon>Enterococcaceae</taxon>
        <taxon>Enterococcus</taxon>
    </lineage>
</organism>
<name>A0A4V0WPV0_9ENTE</name>
<dbReference type="InterPro" id="IPR033949">
    <property type="entry name" value="CobQ_GATase1"/>
</dbReference>
<dbReference type="GO" id="GO:0004359">
    <property type="term" value="F:glutaminase activity"/>
    <property type="evidence" value="ECO:0007669"/>
    <property type="project" value="UniProtKB-UniRule"/>
</dbReference>
<dbReference type="PROSITE" id="PS51274">
    <property type="entry name" value="GATASE_COBBQ"/>
    <property type="match status" value="1"/>
</dbReference>
<gene>
    <name evidence="4" type="primary">cobQ_1</name>
    <name evidence="2" type="synonym">gatD</name>
    <name evidence="4" type="ORF">NRIC_30200</name>
</gene>
<keyword evidence="2" id="KW-0378">Hydrolase</keyword>
<evidence type="ECO:0000256" key="2">
    <source>
        <dbReference type="HAMAP-Rule" id="MF_02213"/>
    </source>
</evidence>
<comment type="catalytic activity">
    <reaction evidence="2">
        <text>beta-D-GlcNAc-(1-&gt;4)-Mur2Ac(oyl-L-Ala-gamma-D-Glu-L-Lys-D-Ala-D-Ala)-di-trans,octa-cis-undecaprenyl diphosphate + L-glutamine + ATP + H2O = beta-D-GlcNAc-(1-&gt;4)-Mur2Ac(oyl-L-Ala-D-isoglutaminyl-L-Lys-D-Ala-D-Ala)-di-trans,octa-cis-undecaprenyl diphosphate + L-glutamate + ADP + phosphate + H(+)</text>
        <dbReference type="Rhea" id="RHEA:57928"/>
        <dbReference type="ChEBI" id="CHEBI:15377"/>
        <dbReference type="ChEBI" id="CHEBI:15378"/>
        <dbReference type="ChEBI" id="CHEBI:29985"/>
        <dbReference type="ChEBI" id="CHEBI:30616"/>
        <dbReference type="ChEBI" id="CHEBI:43474"/>
        <dbReference type="ChEBI" id="CHEBI:58359"/>
        <dbReference type="ChEBI" id="CHEBI:60033"/>
        <dbReference type="ChEBI" id="CHEBI:62233"/>
        <dbReference type="ChEBI" id="CHEBI:456216"/>
        <dbReference type="EC" id="6.3.5.13"/>
    </reaction>
</comment>
<keyword evidence="2" id="KW-0133">Cell shape</keyword>
<comment type="pathway">
    <text evidence="2">Cell wall biogenesis; peptidoglycan biosynthesis.</text>
</comment>
<dbReference type="InterPro" id="IPR011698">
    <property type="entry name" value="GATase_3"/>
</dbReference>
<dbReference type="EC" id="3.5.1.2" evidence="2"/>
<feature type="active site" description="Nucleophile" evidence="2">
    <location>
        <position position="102"/>
    </location>
</feature>
<dbReference type="SUPFAM" id="SSF52317">
    <property type="entry name" value="Class I glutamine amidotransferase-like"/>
    <property type="match status" value="1"/>
</dbReference>
<dbReference type="CDD" id="cd01750">
    <property type="entry name" value="GATase1_CobQ"/>
    <property type="match status" value="1"/>
</dbReference>
<comment type="similarity">
    <text evidence="2">Belongs to the CobB/CobQ family. GatD subfamily.</text>
</comment>
<dbReference type="PANTHER" id="PTHR21343">
    <property type="entry name" value="DETHIOBIOTIN SYNTHETASE"/>
    <property type="match status" value="1"/>
</dbReference>
<dbReference type="PANTHER" id="PTHR21343:SF9">
    <property type="entry name" value="LIPID II ISOGLUTAMINYL SYNTHASE (GLUTAMINE-HYDROLYZING) SUBUNIT GATD"/>
    <property type="match status" value="1"/>
</dbReference>
<dbReference type="AlphaFoldDB" id="A0A4V0WPV0"/>
<dbReference type="GO" id="GO:0008360">
    <property type="term" value="P:regulation of cell shape"/>
    <property type="evidence" value="ECO:0007669"/>
    <property type="project" value="UniProtKB-KW"/>
</dbReference>
<keyword evidence="2" id="KW-0961">Cell wall biogenesis/degradation</keyword>
<accession>A0A4V0WPV0</accession>
<dbReference type="UniPathway" id="UPA00219"/>
<sequence>MGEWIVANNYEINLAHLYGNLLNTYGDNGNMLMFKYYAKKMGIDLKTEIISIHQEFDPNKYDLVFIGGGQDYEQVIVSKDIQDKKEALTKYIENDGVILAVCGGYQLLGHYYIGANGEKINGIGALDHYTLSQDNNRFIGDIIIHNEEFNETYYGFENHNGRTFLGKGERPLGKVVQGKGNNGEDEGEGVIYKNVYGTYFHGPILSRNKDLAVRLLKTAVRNRYGEDVEIVEALD</sequence>
<dbReference type="GO" id="GO:0009252">
    <property type="term" value="P:peptidoglycan biosynthetic process"/>
    <property type="evidence" value="ECO:0007669"/>
    <property type="project" value="UniProtKB-UniRule"/>
</dbReference>
<evidence type="ECO:0000259" key="3">
    <source>
        <dbReference type="Pfam" id="PF07685"/>
    </source>
</evidence>
<keyword evidence="5" id="KW-1185">Reference proteome</keyword>
<keyword evidence="2" id="KW-0436">Ligase</keyword>
<proteinExistence type="inferred from homology"/>
<comment type="function">
    <text evidence="2">The lipid II isoglutaminyl synthase complex catalyzes the formation of alpha-D-isoglutamine in the cell wall lipid II stem peptide. The GatD subunit catalyzes the hydrolysis of glutamine to glutamate and ammonia. The resulting ammonia molecule is channeled to the active site of MurT.</text>
</comment>
<feature type="active site" evidence="2">
    <location>
        <position position="201"/>
    </location>
</feature>
<evidence type="ECO:0000313" key="5">
    <source>
        <dbReference type="Proteomes" id="UP000290567"/>
    </source>
</evidence>
<dbReference type="EMBL" id="BJCC01000027">
    <property type="protein sequence ID" value="GCF95129.1"/>
    <property type="molecule type" value="Genomic_DNA"/>
</dbReference>